<dbReference type="OrthoDB" id="419734at2759"/>
<feature type="transmembrane region" description="Helical" evidence="5">
    <location>
        <begin position="384"/>
        <end position="403"/>
    </location>
</feature>
<evidence type="ECO:0000256" key="5">
    <source>
        <dbReference type="SAM" id="Phobius"/>
    </source>
</evidence>
<feature type="transmembrane region" description="Helical" evidence="5">
    <location>
        <begin position="137"/>
        <end position="158"/>
    </location>
</feature>
<dbReference type="EMBL" id="CAJNRF010004642">
    <property type="protein sequence ID" value="CAF2063008.1"/>
    <property type="molecule type" value="Genomic_DNA"/>
</dbReference>
<comment type="caution">
    <text evidence="7">The sequence shown here is derived from an EMBL/GenBank/DDBJ whole genome shotgun (WGS) entry which is preliminary data.</text>
</comment>
<feature type="transmembrane region" description="Helical" evidence="5">
    <location>
        <begin position="415"/>
        <end position="434"/>
    </location>
</feature>
<evidence type="ECO:0000256" key="3">
    <source>
        <dbReference type="ARBA" id="ARBA00022989"/>
    </source>
</evidence>
<dbReference type="EMBL" id="CAJOBF010000188">
    <property type="protein sequence ID" value="CAF3769133.1"/>
    <property type="molecule type" value="Genomic_DNA"/>
</dbReference>
<dbReference type="EMBL" id="CAJNRG010013200">
    <property type="protein sequence ID" value="CAF2146223.1"/>
    <property type="molecule type" value="Genomic_DNA"/>
</dbReference>
<dbReference type="Proteomes" id="UP000681967">
    <property type="component" value="Unassembled WGS sequence"/>
</dbReference>
<feature type="transmembrane region" description="Helical" evidence="5">
    <location>
        <begin position="108"/>
        <end position="125"/>
    </location>
</feature>
<dbReference type="Pfam" id="PF07690">
    <property type="entry name" value="MFS_1"/>
    <property type="match status" value="1"/>
</dbReference>
<keyword evidence="3 5" id="KW-1133">Transmembrane helix</keyword>
<dbReference type="Proteomes" id="UP000663866">
    <property type="component" value="Unassembled WGS sequence"/>
</dbReference>
<dbReference type="EMBL" id="CAJOBG010000630">
    <property type="protein sequence ID" value="CAF3838589.1"/>
    <property type="molecule type" value="Genomic_DNA"/>
</dbReference>
<evidence type="ECO:0000256" key="2">
    <source>
        <dbReference type="ARBA" id="ARBA00022692"/>
    </source>
</evidence>
<feature type="transmembrane region" description="Helical" evidence="5">
    <location>
        <begin position="360"/>
        <end position="378"/>
    </location>
</feature>
<dbReference type="Proteomes" id="UP000663887">
    <property type="component" value="Unassembled WGS sequence"/>
</dbReference>
<dbReference type="AlphaFoldDB" id="A0A815TDA2"/>
<evidence type="ECO:0000256" key="4">
    <source>
        <dbReference type="ARBA" id="ARBA00023136"/>
    </source>
</evidence>
<dbReference type="InterPro" id="IPR036259">
    <property type="entry name" value="MFS_trans_sf"/>
</dbReference>
<evidence type="ECO:0000313" key="8">
    <source>
        <dbReference type="EMBL" id="CAF2063008.1"/>
    </source>
</evidence>
<evidence type="ECO:0000313" key="10">
    <source>
        <dbReference type="EMBL" id="CAF2146223.1"/>
    </source>
</evidence>
<dbReference type="Proteomes" id="UP000663856">
    <property type="component" value="Unassembled WGS sequence"/>
</dbReference>
<dbReference type="PANTHER" id="PTHR23507:SF1">
    <property type="entry name" value="FI18259P1-RELATED"/>
    <property type="match status" value="1"/>
</dbReference>
<evidence type="ECO:0000313" key="7">
    <source>
        <dbReference type="EMBL" id="CAF1502206.1"/>
    </source>
</evidence>
<dbReference type="EMBL" id="CAJNOW010000528">
    <property type="protein sequence ID" value="CAF1281293.1"/>
    <property type="molecule type" value="Genomic_DNA"/>
</dbReference>
<dbReference type="Proteomes" id="UP000663842">
    <property type="component" value="Unassembled WGS sequence"/>
</dbReference>
<dbReference type="SUPFAM" id="SSF103473">
    <property type="entry name" value="MFS general substrate transporter"/>
    <property type="match status" value="1"/>
</dbReference>
<comment type="subcellular location">
    <subcellularLocation>
        <location evidence="1">Membrane</location>
        <topology evidence="1">Multi-pass membrane protein</topology>
    </subcellularLocation>
</comment>
<dbReference type="Proteomes" id="UP000663824">
    <property type="component" value="Unassembled WGS sequence"/>
</dbReference>
<reference evidence="7" key="1">
    <citation type="submission" date="2021-02" db="EMBL/GenBank/DDBJ databases">
        <authorList>
            <person name="Nowell W R."/>
        </authorList>
    </citation>
    <scope>NUCLEOTIDE SEQUENCE</scope>
</reference>
<organism evidence="7 14">
    <name type="scientific">Rotaria magnacalcarata</name>
    <dbReference type="NCBI Taxonomy" id="392030"/>
    <lineage>
        <taxon>Eukaryota</taxon>
        <taxon>Metazoa</taxon>
        <taxon>Spiralia</taxon>
        <taxon>Gnathifera</taxon>
        <taxon>Rotifera</taxon>
        <taxon>Eurotatoria</taxon>
        <taxon>Bdelloidea</taxon>
        <taxon>Philodinida</taxon>
        <taxon>Philodinidae</taxon>
        <taxon>Rotaria</taxon>
    </lineage>
</organism>
<dbReference type="Proteomes" id="UP000663855">
    <property type="component" value="Unassembled WGS sequence"/>
</dbReference>
<dbReference type="Proteomes" id="UP000663834">
    <property type="component" value="Unassembled WGS sequence"/>
</dbReference>
<dbReference type="EMBL" id="CAJOBH010004250">
    <property type="protein sequence ID" value="CAF3983106.1"/>
    <property type="molecule type" value="Genomic_DNA"/>
</dbReference>
<evidence type="ECO:0000313" key="6">
    <source>
        <dbReference type="EMBL" id="CAF1281293.1"/>
    </source>
</evidence>
<feature type="transmembrane region" description="Helical" evidence="5">
    <location>
        <begin position="21"/>
        <end position="43"/>
    </location>
</feature>
<dbReference type="InterPro" id="IPR011701">
    <property type="entry name" value="MFS"/>
</dbReference>
<evidence type="ECO:0000313" key="11">
    <source>
        <dbReference type="EMBL" id="CAF3769133.1"/>
    </source>
</evidence>
<proteinExistence type="predicted"/>
<dbReference type="EMBL" id="CAJNOV010012934">
    <property type="protein sequence ID" value="CAF1502206.1"/>
    <property type="molecule type" value="Genomic_DNA"/>
</dbReference>
<dbReference type="GO" id="GO:0016020">
    <property type="term" value="C:membrane"/>
    <property type="evidence" value="ECO:0007669"/>
    <property type="project" value="UniProtKB-SubCell"/>
</dbReference>
<evidence type="ECO:0000313" key="12">
    <source>
        <dbReference type="EMBL" id="CAF3838589.1"/>
    </source>
</evidence>
<feature type="transmembrane region" description="Helical" evidence="5">
    <location>
        <begin position="294"/>
        <end position="319"/>
    </location>
</feature>
<feature type="transmembrane region" description="Helical" evidence="5">
    <location>
        <begin position="229"/>
        <end position="250"/>
    </location>
</feature>
<feature type="transmembrane region" description="Helical" evidence="5">
    <location>
        <begin position="201"/>
        <end position="223"/>
    </location>
</feature>
<dbReference type="EMBL" id="CAJNRE010015164">
    <property type="protein sequence ID" value="CAF2134881.1"/>
    <property type="molecule type" value="Genomic_DNA"/>
</dbReference>
<keyword evidence="2 5" id="KW-0812">Transmembrane</keyword>
<evidence type="ECO:0000313" key="9">
    <source>
        <dbReference type="EMBL" id="CAF2134881.1"/>
    </source>
</evidence>
<evidence type="ECO:0000256" key="1">
    <source>
        <dbReference type="ARBA" id="ARBA00004141"/>
    </source>
</evidence>
<evidence type="ECO:0008006" key="16">
    <source>
        <dbReference type="Google" id="ProtNLM"/>
    </source>
</evidence>
<dbReference type="PANTHER" id="PTHR23507">
    <property type="entry name" value="ZGC:174356"/>
    <property type="match status" value="1"/>
</dbReference>
<keyword evidence="15" id="KW-1185">Reference proteome</keyword>
<sequence>MNKKDNNDNESEPLIKVTYPRWWRGLPSLLIMMIISNIDVLILNDFIEYHYAKVYQVNSTSSEVRREICLNESSSSSSLFSTTTSKSPIATTTSLSNLVQAATARLNVYIYLSATVPAIITSILLGANCDRIGRKSLIALPFVGKITRYTILSSVIYFNLSEWLIILAVMCDGLCGAASLCILSAFAYVADCTTPKNRTPATIIANISIASSRILPLITLGFYLKSHHFIVAMLIALGLSIFGFIFTLIFQPESNVKARKFNILQQLAQVRLAPVKNILKVYFVKRLESKQRRLLINIGTHLGFIVMLCGHVAVFFLYLYGSPFCFDSFRVGILTVVQISTAVLLTIPFTLTIAKRTDSLFIPMIGCLCYMTQFLILGATKYLWMLYLGVCIGSIFFVTTPIIRSRISKLVEPNEYAVVFILASIFESAGYYAISAFANEIYRLSLSFDSGFVFFILAFVGILPLVFMIYLFIVERRLKRPSIKPTTSINE</sequence>
<keyword evidence="4 5" id="KW-0472">Membrane</keyword>
<feature type="transmembrane region" description="Helical" evidence="5">
    <location>
        <begin position="331"/>
        <end position="353"/>
    </location>
</feature>
<feature type="transmembrane region" description="Helical" evidence="5">
    <location>
        <begin position="454"/>
        <end position="474"/>
    </location>
</feature>
<evidence type="ECO:0000313" key="15">
    <source>
        <dbReference type="Proteomes" id="UP000663866"/>
    </source>
</evidence>
<accession>A0A815TDA2</accession>
<name>A0A815TDA2_9BILA</name>
<evidence type="ECO:0000313" key="13">
    <source>
        <dbReference type="EMBL" id="CAF3983106.1"/>
    </source>
</evidence>
<dbReference type="GO" id="GO:0022857">
    <property type="term" value="F:transmembrane transporter activity"/>
    <property type="evidence" value="ECO:0007669"/>
    <property type="project" value="InterPro"/>
</dbReference>
<feature type="transmembrane region" description="Helical" evidence="5">
    <location>
        <begin position="164"/>
        <end position="189"/>
    </location>
</feature>
<dbReference type="Gene3D" id="1.20.1250.20">
    <property type="entry name" value="MFS general substrate transporter like domains"/>
    <property type="match status" value="1"/>
</dbReference>
<protein>
    <recommendedName>
        <fullName evidence="16">Solute carrier family 46 member 3-like</fullName>
    </recommendedName>
</protein>
<gene>
    <name evidence="13" type="ORF">BYL167_LOCUS12723</name>
    <name evidence="7" type="ORF">CJN711_LOCUS27311</name>
    <name evidence="6" type="ORF">KQP761_LOCUS3795</name>
    <name evidence="9" type="ORF">MBJ925_LOCUS28326</name>
    <name evidence="12" type="ORF">OVN521_LOCUS6111</name>
    <name evidence="11" type="ORF">UXM345_LOCUS3020</name>
    <name evidence="8" type="ORF">WKI299_LOCUS12521</name>
    <name evidence="10" type="ORF">XDN619_LOCUS27786</name>
</gene>
<evidence type="ECO:0000313" key="14">
    <source>
        <dbReference type="Proteomes" id="UP000663855"/>
    </source>
</evidence>